<keyword evidence="3" id="KW-1185">Reference proteome</keyword>
<accession>A0A8J7M6A4</accession>
<name>A0A8J7M6A4_9RHOB</name>
<evidence type="ECO:0000256" key="1">
    <source>
        <dbReference type="SAM" id="Phobius"/>
    </source>
</evidence>
<feature type="transmembrane region" description="Helical" evidence="1">
    <location>
        <begin position="18"/>
        <end position="36"/>
    </location>
</feature>
<feature type="transmembrane region" description="Helical" evidence="1">
    <location>
        <begin position="199"/>
        <end position="220"/>
    </location>
</feature>
<keyword evidence="1" id="KW-0812">Transmembrane</keyword>
<protein>
    <submittedName>
        <fullName evidence="2">Biopolymer transporter ExbB</fullName>
    </submittedName>
</protein>
<evidence type="ECO:0000313" key="2">
    <source>
        <dbReference type="EMBL" id="MBK0398505.1"/>
    </source>
</evidence>
<keyword evidence="1" id="KW-1133">Transmembrane helix</keyword>
<keyword evidence="1" id="KW-0472">Membrane</keyword>
<sequence>MAAIDHREVQFSRPVRQIFLMLSVLGLVAVAAFFLFREIQQVFFANPYLNGVIIGIFVIGVMATFWQVGQLIAAMRWVRSVQAGYKGIELTRPPSLMIAMAPLVREGGMQKRIATSSTRSILDSVSTRLDETRDITRYLANLLIFLGLLGTFWGLSKTVPAVVDTIRSLAPADGQVSDVSVFDRLMTGLESQLGGMGTAFASSLLGLAGSLVVGMLELFAGHGQNRFYRELEEWLASFTRLGLISEGEGPEGPLVALLERVDEGLEKTVEFAARAEAARIEAENRLARAADVVGQMAEQIENERSSVAQMVSEMREGRENQSGRDHAVLTVLKRIDQGQSQVASSQAGMVQILDRALESRRQVLDSETRQHLRNLDHQMRQLIDELALGRQQSVDAIRAELRLLIRLIDERTGGPGGEG</sequence>
<evidence type="ECO:0000313" key="3">
    <source>
        <dbReference type="Proteomes" id="UP000655420"/>
    </source>
</evidence>
<feature type="transmembrane region" description="Helical" evidence="1">
    <location>
        <begin position="48"/>
        <end position="69"/>
    </location>
</feature>
<feature type="transmembrane region" description="Helical" evidence="1">
    <location>
        <begin position="138"/>
        <end position="155"/>
    </location>
</feature>
<dbReference type="Proteomes" id="UP000655420">
    <property type="component" value="Unassembled WGS sequence"/>
</dbReference>
<proteinExistence type="predicted"/>
<organism evidence="2 3">
    <name type="scientific">Thermohalobaculum xanthum</name>
    <dbReference type="NCBI Taxonomy" id="2753746"/>
    <lineage>
        <taxon>Bacteria</taxon>
        <taxon>Pseudomonadati</taxon>
        <taxon>Pseudomonadota</taxon>
        <taxon>Alphaproteobacteria</taxon>
        <taxon>Rhodobacterales</taxon>
        <taxon>Paracoccaceae</taxon>
        <taxon>Thermohalobaculum</taxon>
    </lineage>
</organism>
<reference evidence="2" key="1">
    <citation type="submission" date="2020-12" db="EMBL/GenBank/DDBJ databases">
        <title>Bacterial taxonomy.</title>
        <authorList>
            <person name="Pan X."/>
        </authorList>
    </citation>
    <scope>NUCLEOTIDE SEQUENCE</scope>
    <source>
        <strain evidence="2">M0105</strain>
    </source>
</reference>
<dbReference type="EMBL" id="JAEHHL010000001">
    <property type="protein sequence ID" value="MBK0398505.1"/>
    <property type="molecule type" value="Genomic_DNA"/>
</dbReference>
<gene>
    <name evidence="2" type="ORF">H0I76_04840</name>
</gene>
<dbReference type="RefSeq" id="WP_200607653.1">
    <property type="nucleotide sequence ID" value="NZ_JAEHHL010000001.1"/>
</dbReference>
<comment type="caution">
    <text evidence="2">The sequence shown here is derived from an EMBL/GenBank/DDBJ whole genome shotgun (WGS) entry which is preliminary data.</text>
</comment>
<dbReference type="AlphaFoldDB" id="A0A8J7M6A4"/>